<accession>A0ABW1CUB9</accession>
<dbReference type="InterPro" id="IPR039569">
    <property type="entry name" value="FAS1-like_DH_region"/>
</dbReference>
<sequence>MNSTTRTDTIRPWPARAYRDTFAPDVPDPAEGAELPPGWHGLYFLPDLGLDALRPDGTPARDGVVPDIDLPRRLFAGEEMTFHRAIRFGETLDLAITLDNLRDKQGRSGRLVFVTIAKTIGSGDDPAVTVRQHDVFLGPTAPARPQPGPGRADIAWEEPLDLGPVHLFRYSALTYNSHLIHYNDSWTRDVEHQPGLLVHGPLTSMLLLDFALRRSPGRTPAAYSMRAVAPVHLGAPVRLAGRPEQDGASLWVLDASDGVLVTADVRFAPR</sequence>
<dbReference type="SUPFAM" id="SSF54637">
    <property type="entry name" value="Thioesterase/thiol ester dehydrase-isomerase"/>
    <property type="match status" value="2"/>
</dbReference>
<evidence type="ECO:0000313" key="2">
    <source>
        <dbReference type="EMBL" id="MFC5828295.1"/>
    </source>
</evidence>
<reference evidence="3" key="1">
    <citation type="journal article" date="2019" name="Int. J. Syst. Evol. Microbiol.">
        <title>The Global Catalogue of Microorganisms (GCM) 10K type strain sequencing project: providing services to taxonomists for standard genome sequencing and annotation.</title>
        <authorList>
            <consortium name="The Broad Institute Genomics Platform"/>
            <consortium name="The Broad Institute Genome Sequencing Center for Infectious Disease"/>
            <person name="Wu L."/>
            <person name="Ma J."/>
        </authorList>
    </citation>
    <scope>NUCLEOTIDE SEQUENCE [LARGE SCALE GENOMIC DNA]</scope>
    <source>
        <strain evidence="3">CCUG 53903</strain>
    </source>
</reference>
<comment type="caution">
    <text evidence="2">The sequence shown here is derived from an EMBL/GenBank/DDBJ whole genome shotgun (WGS) entry which is preliminary data.</text>
</comment>
<proteinExistence type="predicted"/>
<organism evidence="2 3">
    <name type="scientific">Nonomuraea insulae</name>
    <dbReference type="NCBI Taxonomy" id="1616787"/>
    <lineage>
        <taxon>Bacteria</taxon>
        <taxon>Bacillati</taxon>
        <taxon>Actinomycetota</taxon>
        <taxon>Actinomycetes</taxon>
        <taxon>Streptosporangiales</taxon>
        <taxon>Streptosporangiaceae</taxon>
        <taxon>Nonomuraea</taxon>
    </lineage>
</organism>
<evidence type="ECO:0000259" key="1">
    <source>
        <dbReference type="Pfam" id="PF13452"/>
    </source>
</evidence>
<protein>
    <submittedName>
        <fullName evidence="2">MaoC family dehydratase N-terminal domain-containing protein</fullName>
    </submittedName>
</protein>
<dbReference type="Pfam" id="PF13452">
    <property type="entry name" value="FAS1_DH_region"/>
    <property type="match status" value="1"/>
</dbReference>
<name>A0ABW1CUB9_9ACTN</name>
<dbReference type="PANTHER" id="PTHR28152:SF1">
    <property type="entry name" value="HYDROXYACYL-THIOESTER DEHYDRATASE TYPE 2, MITOCHONDRIAL"/>
    <property type="match status" value="1"/>
</dbReference>
<evidence type="ECO:0000313" key="3">
    <source>
        <dbReference type="Proteomes" id="UP001596058"/>
    </source>
</evidence>
<dbReference type="InterPro" id="IPR029069">
    <property type="entry name" value="HotDog_dom_sf"/>
</dbReference>
<dbReference type="Gene3D" id="3.10.129.10">
    <property type="entry name" value="Hotdog Thioesterase"/>
    <property type="match status" value="1"/>
</dbReference>
<gene>
    <name evidence="2" type="ORF">ACFPZ3_30880</name>
</gene>
<dbReference type="RefSeq" id="WP_379517799.1">
    <property type="nucleotide sequence ID" value="NZ_JBHSPA010000036.1"/>
</dbReference>
<dbReference type="Proteomes" id="UP001596058">
    <property type="component" value="Unassembled WGS sequence"/>
</dbReference>
<feature type="domain" description="FAS1-like dehydratase" evidence="1">
    <location>
        <begin position="38"/>
        <end position="128"/>
    </location>
</feature>
<dbReference type="EMBL" id="JBHSPA010000036">
    <property type="protein sequence ID" value="MFC5828295.1"/>
    <property type="molecule type" value="Genomic_DNA"/>
</dbReference>
<keyword evidence="3" id="KW-1185">Reference proteome</keyword>
<dbReference type="InterPro" id="IPR052741">
    <property type="entry name" value="Mitochondrial_HTD2"/>
</dbReference>
<dbReference type="PANTHER" id="PTHR28152">
    <property type="entry name" value="HYDROXYACYL-THIOESTER DEHYDRATASE TYPE 2, MITOCHONDRIAL"/>
    <property type="match status" value="1"/>
</dbReference>